<feature type="transmembrane region" description="Helical" evidence="1">
    <location>
        <begin position="69"/>
        <end position="89"/>
    </location>
</feature>
<sequence>MLCMYHTGPRQQGASPSPALALRSWRVSFWIMLAGSAVGPVVGWFWIFAAYSSQHNGTDADFSNTGGMGWSFGVVPVLFVGAVYHLALLPVGFKAYRTNGLLLVLIATCLSAGLYGFQIIPTAMASGGPESFVP</sequence>
<feature type="transmembrane region" description="Helical" evidence="1">
    <location>
        <begin position="27"/>
        <end position="49"/>
    </location>
</feature>
<reference evidence="2 3" key="1">
    <citation type="submission" date="2018-07" db="EMBL/GenBank/DDBJ databases">
        <title>Brachybacteriurn paraconglorneratum KCTC 9916.</title>
        <authorList>
            <person name="Li Y."/>
        </authorList>
    </citation>
    <scope>NUCLEOTIDE SEQUENCE [LARGE SCALE GENOMIC DNA]</scope>
    <source>
        <strain evidence="2 3">KCTC 9916</strain>
    </source>
</reference>
<comment type="caution">
    <text evidence="2">The sequence shown here is derived from an EMBL/GenBank/DDBJ whole genome shotgun (WGS) entry which is preliminary data.</text>
</comment>
<protein>
    <submittedName>
        <fullName evidence="2">Uncharacterized protein</fullName>
    </submittedName>
</protein>
<evidence type="ECO:0000256" key="1">
    <source>
        <dbReference type="SAM" id="Phobius"/>
    </source>
</evidence>
<dbReference type="AlphaFoldDB" id="A0A426SJG1"/>
<proteinExistence type="predicted"/>
<dbReference type="Proteomes" id="UP000274327">
    <property type="component" value="Unassembled WGS sequence"/>
</dbReference>
<keyword evidence="3" id="KW-1185">Reference proteome</keyword>
<keyword evidence="1" id="KW-0812">Transmembrane</keyword>
<organism evidence="2 3">
    <name type="scientific">Brachybacterium paraconglomeratum</name>
    <dbReference type="NCBI Taxonomy" id="173362"/>
    <lineage>
        <taxon>Bacteria</taxon>
        <taxon>Bacillati</taxon>
        <taxon>Actinomycetota</taxon>
        <taxon>Actinomycetes</taxon>
        <taxon>Micrococcales</taxon>
        <taxon>Dermabacteraceae</taxon>
        <taxon>Brachybacterium</taxon>
    </lineage>
</organism>
<keyword evidence="1" id="KW-1133">Transmembrane helix</keyword>
<name>A0A426SJG1_9MICO</name>
<keyword evidence="1" id="KW-0472">Membrane</keyword>
<feature type="transmembrane region" description="Helical" evidence="1">
    <location>
        <begin position="101"/>
        <end position="120"/>
    </location>
</feature>
<evidence type="ECO:0000313" key="3">
    <source>
        <dbReference type="Proteomes" id="UP000274327"/>
    </source>
</evidence>
<accession>A0A426SJG1</accession>
<gene>
    <name evidence="2" type="ORF">DS079_11315</name>
</gene>
<evidence type="ECO:0000313" key="2">
    <source>
        <dbReference type="EMBL" id="RRR18323.1"/>
    </source>
</evidence>
<dbReference type="EMBL" id="QOCI01000008">
    <property type="protein sequence ID" value="RRR18323.1"/>
    <property type="molecule type" value="Genomic_DNA"/>
</dbReference>